<name>A0A6V8NWA6_9ACTN</name>
<evidence type="ECO:0000313" key="2">
    <source>
        <dbReference type="Proteomes" id="UP000585609"/>
    </source>
</evidence>
<organism evidence="1 2">
    <name type="scientific">Candidatus Hakubella thermalkaliphila</name>
    <dbReference type="NCBI Taxonomy" id="2754717"/>
    <lineage>
        <taxon>Bacteria</taxon>
        <taxon>Bacillati</taxon>
        <taxon>Actinomycetota</taxon>
        <taxon>Actinomycetota incertae sedis</taxon>
        <taxon>Candidatus Hakubellales</taxon>
        <taxon>Candidatus Hakubellaceae</taxon>
        <taxon>Candidatus Hakubella</taxon>
    </lineage>
</organism>
<protein>
    <submittedName>
        <fullName evidence="1">Uncharacterized protein</fullName>
    </submittedName>
</protein>
<evidence type="ECO:0000313" key="1">
    <source>
        <dbReference type="EMBL" id="GFP24535.1"/>
    </source>
</evidence>
<gene>
    <name evidence="1" type="ORF">HKBW3S09_02002</name>
</gene>
<proteinExistence type="predicted"/>
<dbReference type="Proteomes" id="UP000585609">
    <property type="component" value="Unassembled WGS sequence"/>
</dbReference>
<sequence>MTGDGIEKNSCILDIPGDGSYLIQ</sequence>
<accession>A0A6V8NWA6</accession>
<reference evidence="1 2" key="1">
    <citation type="journal article" date="2020" name="Front. Microbiol.">
        <title>Single-cell genomics of novel Actinobacteria with the Wood-Ljungdahl pathway discovered in a serpentinizing system.</title>
        <authorList>
            <person name="Merino N."/>
            <person name="Kawai M."/>
            <person name="Boyd E.S."/>
            <person name="Colman D.R."/>
            <person name="McGlynn S.E."/>
            <person name="Nealson K.H."/>
            <person name="Kurokawa K."/>
            <person name="Hongoh Y."/>
        </authorList>
    </citation>
    <scope>NUCLEOTIDE SEQUENCE [LARGE SCALE GENOMIC DNA]</scope>
    <source>
        <strain evidence="1 2">S09_30</strain>
    </source>
</reference>
<dbReference type="AlphaFoldDB" id="A0A6V8NWA6"/>
<dbReference type="EMBL" id="BLRW01000642">
    <property type="protein sequence ID" value="GFP24535.1"/>
    <property type="molecule type" value="Genomic_DNA"/>
</dbReference>
<feature type="non-terminal residue" evidence="1">
    <location>
        <position position="24"/>
    </location>
</feature>
<comment type="caution">
    <text evidence="1">The sequence shown here is derived from an EMBL/GenBank/DDBJ whole genome shotgun (WGS) entry which is preliminary data.</text>
</comment>